<dbReference type="Proteomes" id="UP000548867">
    <property type="component" value="Unassembled WGS sequence"/>
</dbReference>
<dbReference type="Gene3D" id="3.50.50.60">
    <property type="entry name" value="FAD/NAD(P)-binding domain"/>
    <property type="match status" value="1"/>
</dbReference>
<dbReference type="GO" id="GO:0050660">
    <property type="term" value="F:flavin adenine dinucleotide binding"/>
    <property type="evidence" value="ECO:0007669"/>
    <property type="project" value="TreeGrafter"/>
</dbReference>
<organism evidence="3 4">
    <name type="scientific">Novosphingobium sediminicola</name>
    <dbReference type="NCBI Taxonomy" id="563162"/>
    <lineage>
        <taxon>Bacteria</taxon>
        <taxon>Pseudomonadati</taxon>
        <taxon>Pseudomonadota</taxon>
        <taxon>Alphaproteobacteria</taxon>
        <taxon>Sphingomonadales</taxon>
        <taxon>Sphingomonadaceae</taxon>
        <taxon>Novosphingobium</taxon>
    </lineage>
</organism>
<feature type="domain" description="Amine oxidase" evidence="2">
    <location>
        <begin position="35"/>
        <end position="401"/>
    </location>
</feature>
<dbReference type="GO" id="GO:0005829">
    <property type="term" value="C:cytosol"/>
    <property type="evidence" value="ECO:0007669"/>
    <property type="project" value="TreeGrafter"/>
</dbReference>
<evidence type="ECO:0000256" key="1">
    <source>
        <dbReference type="SAM" id="MobiDB-lite"/>
    </source>
</evidence>
<dbReference type="Pfam" id="PF01593">
    <property type="entry name" value="Amino_oxidase"/>
    <property type="match status" value="1"/>
</dbReference>
<sequence length="535" mass="59775">MGNQMDFGGPQAGRTADESGRAAMVDVAIIGAGPAGLTSAYLLTKAGFRVAVIEKDERYVGGISRTVEHEGYRFDIGGHRFFSKSQAVVDLWNEILPDDFIQRPRMSRIYYEGKFYSYPLRAFEALRNLGIWRSAACMASFARAKAFPRKSVKSFEDWTINQFGQKLFSIFFKTYTEKVWGMPCDEMSADWAAQRIKGLSLWGAVVDGLKRSLGLNKRPNDGMATKTLLESFRYPRLGPGMMWEAARDHVIASGRGQVLMGHALKQLSQGADGQWRVSAGHRGGETVIHAAHVISSAPMRELAGRIHPLPVSLPEAMELKYRDFLTVALKIRSDDLFPDNWIYIHDSKVQVGRIQNFRSWSPEMVPDSGVACVGLEYFCFEGDGLWSQSDEDLIALATREMEILGLVRADQVIGGSVVRQEKAYPVYDETYAAHVSAMRADLESRFPTLHMVGRNGMHRYNNQDHAMMTAMLTVENIKARARIYDIWRVNEDAEYHEAGDEGAQTSATPTPDQAAALASVRDVPQRLADDRQRAA</sequence>
<feature type="region of interest" description="Disordered" evidence="1">
    <location>
        <begin position="497"/>
        <end position="535"/>
    </location>
</feature>
<proteinExistence type="predicted"/>
<dbReference type="InterPro" id="IPR002937">
    <property type="entry name" value="Amino_oxidase"/>
</dbReference>
<dbReference type="GO" id="GO:0008767">
    <property type="term" value="F:UDP-galactopyranose mutase activity"/>
    <property type="evidence" value="ECO:0007669"/>
    <property type="project" value="TreeGrafter"/>
</dbReference>
<feature type="compositionally biased region" description="Basic and acidic residues" evidence="1">
    <location>
        <begin position="523"/>
        <end position="535"/>
    </location>
</feature>
<dbReference type="EMBL" id="JACIDX010000004">
    <property type="protein sequence ID" value="MBB3954399.1"/>
    <property type="molecule type" value="Genomic_DNA"/>
</dbReference>
<dbReference type="PANTHER" id="PTHR21197:SF0">
    <property type="entry name" value="UDP-GALACTOPYRANOSE MUTASE"/>
    <property type="match status" value="1"/>
</dbReference>
<name>A0A7W6G575_9SPHN</name>
<dbReference type="InterPro" id="IPR036188">
    <property type="entry name" value="FAD/NAD-bd_sf"/>
</dbReference>
<dbReference type="NCBIfam" id="NF005545">
    <property type="entry name" value="PRK07208.1-1"/>
    <property type="match status" value="1"/>
</dbReference>
<evidence type="ECO:0000313" key="4">
    <source>
        <dbReference type="Proteomes" id="UP000548867"/>
    </source>
</evidence>
<dbReference type="GO" id="GO:0016491">
    <property type="term" value="F:oxidoreductase activity"/>
    <property type="evidence" value="ECO:0007669"/>
    <property type="project" value="InterPro"/>
</dbReference>
<comment type="caution">
    <text evidence="3">The sequence shown here is derived from an EMBL/GenBank/DDBJ whole genome shotgun (WGS) entry which is preliminary data.</text>
</comment>
<gene>
    <name evidence="3" type="ORF">GGR38_001326</name>
</gene>
<reference evidence="3 4" key="1">
    <citation type="submission" date="2020-08" db="EMBL/GenBank/DDBJ databases">
        <title>Genomic Encyclopedia of Type Strains, Phase IV (KMG-IV): sequencing the most valuable type-strain genomes for metagenomic binning, comparative biology and taxonomic classification.</title>
        <authorList>
            <person name="Goeker M."/>
        </authorList>
    </citation>
    <scope>NUCLEOTIDE SEQUENCE [LARGE SCALE GENOMIC DNA]</scope>
    <source>
        <strain evidence="3 4">DSM 27057</strain>
    </source>
</reference>
<dbReference type="SUPFAM" id="SSF51971">
    <property type="entry name" value="Nucleotide-binding domain"/>
    <property type="match status" value="1"/>
</dbReference>
<accession>A0A7W6G575</accession>
<protein>
    <submittedName>
        <fullName evidence="3">Protoporphyrinogen oxidase</fullName>
    </submittedName>
</protein>
<dbReference type="AlphaFoldDB" id="A0A7W6G575"/>
<dbReference type="NCBIfam" id="NF005548">
    <property type="entry name" value="PRK07208.1-4"/>
    <property type="match status" value="1"/>
</dbReference>
<keyword evidence="4" id="KW-1185">Reference proteome</keyword>
<evidence type="ECO:0000313" key="3">
    <source>
        <dbReference type="EMBL" id="MBB3954399.1"/>
    </source>
</evidence>
<dbReference type="PANTHER" id="PTHR21197">
    <property type="entry name" value="UDP-GALACTOPYRANOSE MUTASE"/>
    <property type="match status" value="1"/>
</dbReference>
<evidence type="ECO:0000259" key="2">
    <source>
        <dbReference type="Pfam" id="PF01593"/>
    </source>
</evidence>